<evidence type="ECO:0000256" key="1">
    <source>
        <dbReference type="ARBA" id="ARBA00008998"/>
    </source>
</evidence>
<feature type="non-terminal residue" evidence="4">
    <location>
        <position position="1"/>
    </location>
</feature>
<sequence length="200" mass="23849">MSKSFPEIEIYFGFDKFENEELIKFAWENDIWFHVDKHSSAHIYLRMPENMTIDTIPQPLLYECAQLTKENSIEGCKLNNITIIYTPASNIHKDGSMDVGSVTFKHDKLVKRYCCQEKDKELLKYFKKSQVEDKQANLGQQKIDHEKKIRREQTKMKKLIEQQERELADRRKQEKRELDVNLAFKNVEKVELNKDNDLDF</sequence>
<comment type="similarity">
    <text evidence="1">Belongs to the CCDC25 family.</text>
</comment>
<dbReference type="EMBL" id="GDID01003946">
    <property type="protein sequence ID" value="JAP92660.1"/>
    <property type="molecule type" value="Transcribed_RNA"/>
</dbReference>
<feature type="non-terminal residue" evidence="4">
    <location>
        <position position="200"/>
    </location>
</feature>
<evidence type="ECO:0000256" key="2">
    <source>
        <dbReference type="SAM" id="Coils"/>
    </source>
</evidence>
<reference evidence="4" key="1">
    <citation type="submission" date="2015-07" db="EMBL/GenBank/DDBJ databases">
        <title>Adaptation to a free-living lifestyle via gene acquisitions in the diplomonad Trepomonas sp. PC1.</title>
        <authorList>
            <person name="Xu F."/>
            <person name="Jerlstrom-Hultqvist J."/>
            <person name="Kolisko M."/>
            <person name="Simpson A.G.B."/>
            <person name="Roger A.J."/>
            <person name="Svard S.G."/>
            <person name="Andersson J.O."/>
        </authorList>
    </citation>
    <scope>NUCLEOTIDE SEQUENCE</scope>
    <source>
        <strain evidence="4">PC1</strain>
    </source>
</reference>
<feature type="coiled-coil region" evidence="2">
    <location>
        <begin position="142"/>
        <end position="177"/>
    </location>
</feature>
<dbReference type="InterPro" id="IPR039730">
    <property type="entry name" value="Jlp2/Ccd25"/>
</dbReference>
<name>A0A146K743_9EUKA</name>
<gene>
    <name evidence="4" type="ORF">TPC1_15329</name>
</gene>
<evidence type="ECO:0000313" key="4">
    <source>
        <dbReference type="EMBL" id="JAP92660.1"/>
    </source>
</evidence>
<dbReference type="PANTHER" id="PTHR13049">
    <property type="entry name" value="DUF814-RELATED"/>
    <property type="match status" value="1"/>
</dbReference>
<proteinExistence type="inferred from homology"/>
<feature type="domain" description="NFACT RNA-binding" evidence="3">
    <location>
        <begin position="9"/>
        <end position="105"/>
    </location>
</feature>
<dbReference type="PANTHER" id="PTHR13049:SF2">
    <property type="entry name" value="COILED-COIL DOMAIN-CONTAINING PROTEIN 25"/>
    <property type="match status" value="1"/>
</dbReference>
<keyword evidence="2" id="KW-0175">Coiled coil</keyword>
<accession>A0A146K743</accession>
<dbReference type="AlphaFoldDB" id="A0A146K743"/>
<evidence type="ECO:0000259" key="3">
    <source>
        <dbReference type="Pfam" id="PF05670"/>
    </source>
</evidence>
<organism evidence="4">
    <name type="scientific">Trepomonas sp. PC1</name>
    <dbReference type="NCBI Taxonomy" id="1076344"/>
    <lineage>
        <taxon>Eukaryota</taxon>
        <taxon>Metamonada</taxon>
        <taxon>Diplomonadida</taxon>
        <taxon>Hexamitidae</taxon>
        <taxon>Hexamitinae</taxon>
        <taxon>Trepomonas</taxon>
    </lineage>
</organism>
<dbReference type="Pfam" id="PF05670">
    <property type="entry name" value="NFACT-R_1"/>
    <property type="match status" value="1"/>
</dbReference>
<protein>
    <recommendedName>
        <fullName evidence="3">NFACT RNA-binding domain-containing protein</fullName>
    </recommendedName>
</protein>
<dbReference type="InterPro" id="IPR008532">
    <property type="entry name" value="NFACT_RNA-bd"/>
</dbReference>